<evidence type="ECO:0000313" key="1">
    <source>
        <dbReference type="EMBL" id="OGL47780.1"/>
    </source>
</evidence>
<dbReference type="AlphaFoldDB" id="A0A1F7S260"/>
<name>A0A1F7S260_9BACT</name>
<comment type="caution">
    <text evidence="1">The sequence shown here is derived from an EMBL/GenBank/DDBJ whole genome shotgun (WGS) entry which is preliminary data.</text>
</comment>
<dbReference type="Proteomes" id="UP000178797">
    <property type="component" value="Unassembled WGS sequence"/>
</dbReference>
<dbReference type="EMBL" id="MGDE01000013">
    <property type="protein sequence ID" value="OGL47780.1"/>
    <property type="molecule type" value="Genomic_DNA"/>
</dbReference>
<evidence type="ECO:0000313" key="2">
    <source>
        <dbReference type="Proteomes" id="UP000178797"/>
    </source>
</evidence>
<reference evidence="1 2" key="1">
    <citation type="journal article" date="2016" name="Nat. Commun.">
        <title>Thousands of microbial genomes shed light on interconnected biogeochemical processes in an aquifer system.</title>
        <authorList>
            <person name="Anantharaman K."/>
            <person name="Brown C.T."/>
            <person name="Hug L.A."/>
            <person name="Sharon I."/>
            <person name="Castelle C.J."/>
            <person name="Probst A.J."/>
            <person name="Thomas B.C."/>
            <person name="Singh A."/>
            <person name="Wilkins M.J."/>
            <person name="Karaoz U."/>
            <person name="Brodie E.L."/>
            <person name="Williams K.H."/>
            <person name="Hubbard S.S."/>
            <person name="Banfield J.F."/>
        </authorList>
    </citation>
    <scope>NUCLEOTIDE SEQUENCE [LARGE SCALE GENOMIC DNA]</scope>
</reference>
<sequence>MPKKAKVGWEKAILQVIEKHNGIATLRDIYSEISLLIGKSNAQNSNHNIRGYLRRLKTAKKLIKQIGLSTYALINVELKENIFENINSREFEKTFLNEIPKENVHGYVEGMLVELGNYSGYETYTPDRNVVFNSKPLSELVSYNVIPNFSYPEVIDHAKQIDVIWFRDKFPVKTFDVENSTDFTKAFLRAYQLRYYKTKFFMVSDSERKGTYDKKVKSQPFGLIEDNSDFLSYKDVYDLYKSAAIYNQKIINSSIFR</sequence>
<accession>A0A1F7S260</accession>
<proteinExistence type="predicted"/>
<organism evidence="1 2">
    <name type="scientific">Candidatus Schekmanbacteria bacterium RBG_16_38_10</name>
    <dbReference type="NCBI Taxonomy" id="1817879"/>
    <lineage>
        <taxon>Bacteria</taxon>
        <taxon>Candidatus Schekmaniibacteriota</taxon>
    </lineage>
</organism>
<gene>
    <name evidence="1" type="ORF">A2W05_11500</name>
</gene>
<protein>
    <submittedName>
        <fullName evidence="1">Uncharacterized protein</fullName>
    </submittedName>
</protein>